<dbReference type="SMART" id="SM01302">
    <property type="entry name" value="Raptor_N"/>
    <property type="match status" value="1"/>
</dbReference>
<dbReference type="PRINTS" id="PR01547">
    <property type="entry name" value="YEAST176DUF"/>
</dbReference>
<reference evidence="5" key="1">
    <citation type="submission" date="2016-10" db="EMBL/GenBank/DDBJ databases">
        <authorList>
            <person name="Benchimol M."/>
            <person name="Almeida L.G."/>
            <person name="Vasconcelos A.T."/>
            <person name="Perreira-Neves A."/>
            <person name="Rosa I.A."/>
            <person name="Tasca T."/>
            <person name="Bogo M.R."/>
            <person name="de Souza W."/>
        </authorList>
    </citation>
    <scope>NUCLEOTIDE SEQUENCE [LARGE SCALE GENOMIC DNA]</scope>
    <source>
        <strain evidence="5">K</strain>
    </source>
</reference>
<dbReference type="VEuPathDB" id="TrichDB:TRFO_38888"/>
<evidence type="ECO:0000259" key="4">
    <source>
        <dbReference type="SMART" id="SM01302"/>
    </source>
</evidence>
<name>A0A1J4JCE7_9EUKA</name>
<dbReference type="GO" id="GO:0030307">
    <property type="term" value="P:positive regulation of cell growth"/>
    <property type="evidence" value="ECO:0007669"/>
    <property type="project" value="TreeGrafter"/>
</dbReference>
<dbReference type="GO" id="GO:0031931">
    <property type="term" value="C:TORC1 complex"/>
    <property type="evidence" value="ECO:0007669"/>
    <property type="project" value="InterPro"/>
</dbReference>
<dbReference type="RefSeq" id="XP_068348077.1">
    <property type="nucleotide sequence ID" value="XM_068512308.1"/>
</dbReference>
<dbReference type="PANTHER" id="PTHR12848">
    <property type="entry name" value="REGULATORY-ASSOCIATED PROTEIN OF MTOR"/>
    <property type="match status" value="1"/>
</dbReference>
<feature type="region of interest" description="Disordered" evidence="3">
    <location>
        <begin position="796"/>
        <end position="819"/>
    </location>
</feature>
<accession>A0A1J4JCE7</accession>
<dbReference type="GO" id="GO:0009267">
    <property type="term" value="P:cellular response to starvation"/>
    <property type="evidence" value="ECO:0007669"/>
    <property type="project" value="TreeGrafter"/>
</dbReference>
<keyword evidence="1" id="KW-0853">WD repeat</keyword>
<dbReference type="InterPro" id="IPR029347">
    <property type="entry name" value="Raptor_N"/>
</dbReference>
<proteinExistence type="predicted"/>
<feature type="domain" description="Raptor N-terminal CASPase-like" evidence="4">
    <location>
        <begin position="95"/>
        <end position="246"/>
    </location>
</feature>
<protein>
    <recommendedName>
        <fullName evidence="4">Raptor N-terminal CASPase-like domain-containing protein</fullName>
    </recommendedName>
</protein>
<dbReference type="Pfam" id="PF14538">
    <property type="entry name" value="Raptor_N"/>
    <property type="match status" value="1"/>
</dbReference>
<evidence type="ECO:0000313" key="6">
    <source>
        <dbReference type="Proteomes" id="UP000179807"/>
    </source>
</evidence>
<dbReference type="GO" id="GO:0071230">
    <property type="term" value="P:cellular response to amino acid stimulus"/>
    <property type="evidence" value="ECO:0007669"/>
    <property type="project" value="TreeGrafter"/>
</dbReference>
<keyword evidence="6" id="KW-1185">Reference proteome</keyword>
<evidence type="ECO:0000256" key="1">
    <source>
        <dbReference type="ARBA" id="ARBA00022574"/>
    </source>
</evidence>
<dbReference type="AlphaFoldDB" id="A0A1J4JCE7"/>
<evidence type="ECO:0000256" key="3">
    <source>
        <dbReference type="SAM" id="MobiDB-lite"/>
    </source>
</evidence>
<evidence type="ECO:0000313" key="5">
    <source>
        <dbReference type="EMBL" id="OHS94940.1"/>
    </source>
</evidence>
<dbReference type="InterPro" id="IPR004083">
    <property type="entry name" value="Raptor"/>
</dbReference>
<dbReference type="InterPro" id="IPR036322">
    <property type="entry name" value="WD40_repeat_dom_sf"/>
</dbReference>
<gene>
    <name evidence="5" type="ORF">TRFO_38888</name>
</gene>
<dbReference type="SUPFAM" id="SSF50978">
    <property type="entry name" value="WD40 repeat-like"/>
    <property type="match status" value="1"/>
</dbReference>
<organism evidence="5 6">
    <name type="scientific">Tritrichomonas foetus</name>
    <dbReference type="NCBI Taxonomy" id="1144522"/>
    <lineage>
        <taxon>Eukaryota</taxon>
        <taxon>Metamonada</taxon>
        <taxon>Parabasalia</taxon>
        <taxon>Tritrichomonadida</taxon>
        <taxon>Tritrichomonadidae</taxon>
        <taxon>Tritrichomonas</taxon>
    </lineage>
</organism>
<evidence type="ECO:0000256" key="2">
    <source>
        <dbReference type="ARBA" id="ARBA00022737"/>
    </source>
</evidence>
<dbReference type="InterPro" id="IPR015943">
    <property type="entry name" value="WD40/YVTN_repeat-like_dom_sf"/>
</dbReference>
<dbReference type="PANTHER" id="PTHR12848:SF16">
    <property type="entry name" value="REGULATORY-ASSOCIATED PROTEIN OF MTOR"/>
    <property type="match status" value="1"/>
</dbReference>
<comment type="caution">
    <text evidence="5">The sequence shown here is derived from an EMBL/GenBank/DDBJ whole genome shotgun (WGS) entry which is preliminary data.</text>
</comment>
<dbReference type="EMBL" id="MLAK01001278">
    <property type="protein sequence ID" value="OHS94940.1"/>
    <property type="molecule type" value="Genomic_DNA"/>
</dbReference>
<sequence>MQRHPSPDYGYYKEFEDSEGEASESLCSSPNTFSKSMENAILSSDNEINIVSCFNNIDKSFLLSNTPNELCPNLATKDFNIQETQKEIVIRYQNQTEITECIITSIPHPNSFPKIASDYSMMSPNIIGWIDIQSLPPADFNTFVNSYLKKGYQKIKEHIRFLQIFNPNIEKMNNLIGIRRDIPVGRIMFHFIGSYNAVEGKNLYLANGKTKEYQSYPVKKLFSNLNIPSGFIFDCDNGGSLIYNLEKQSNKLKSAVSINFSNPENVFSKKPSYDDWFAFSLTSEREKLPLCQNLPRDFLTCCIISPVDISIICHILQYYKISFPSNSLIALIKSRETDTLYAALNAICEGVLTDFLSNDMIYTMLRTDPIIAHCTKFFALAQFLLIPYNIHPISRPVLPLMTSHHLWMQWQATIDIWVSNSTQSGFSDSIFLNSIESFKYYWNGQISNSLLSIINNIPYLESEKYDYIFPLLANYCMKSAKNRQQFVSVVLFINLFQKFLCFNPQDKHFESICYLILCTLKTSPKLVFSIGKEYDLTTLCKLVFYPSLNWKSHAYICSIISMIIPATRMIRLVLCSYDYLNDFLKLLFEKRSSFLLSNIILLQRILKYSFDELPQIDPLNFATVSIVSIFHSNYEIRAASLSVLISFLRQNSSKNFNYMIILFSIFLISDMSYMVRHLLLNLICKYITIDASIYTTSSTKNIQITSTHAFSNLISFWMNEEIDLKDIQFDKYLLHVQNIMKKANLTNDFKNIIYFVIDYFCRDPHPFIKNTAQQMKTFLSSRGKMYSTETQINITTGSSSSSLNSSSNPKSPINSLIQSSDSSWRDSVLDESDSDNDTSSHTTFYESEALFNSITNQLIKIESYYLKKFSHIKGLNKSLHRLSFTVGKPLSKVNHESLELKRSRSFDTKEKINSYVKTVTLQNEIDIQKLNFNSRINKMIFVNDSLDLIITTNDQYIYLIENNYMKNNKTANVIWKQHIFDGVSDLRVQNDNYYSKDILISTNDGCCSLWNSFQKSPNVIFRADSNYLCELVPQFATFSGKSYIVSSRGNSGLSKWDINTQRLAGEWMHTLNHDSYTNFNIISALHIHPLHENIIISGFNDGCLVAIDLRQKENIFEIKLSEKIISVTDDGNNVFAATANGESFIWDLQKVDLNRCGLKRGKIMSFDSNTENFIFTSNEGIPFLTEKTNTSDILKIKEVSDVMVSVLHPNKKYAACGSRNGEVNVISIGP</sequence>
<dbReference type="Gene3D" id="2.130.10.10">
    <property type="entry name" value="YVTN repeat-like/Quinoprotein amine dehydrogenase"/>
    <property type="match status" value="1"/>
</dbReference>
<dbReference type="GO" id="GO:0031929">
    <property type="term" value="P:TOR signaling"/>
    <property type="evidence" value="ECO:0007669"/>
    <property type="project" value="InterPro"/>
</dbReference>
<feature type="compositionally biased region" description="Low complexity" evidence="3">
    <location>
        <begin position="798"/>
        <end position="817"/>
    </location>
</feature>
<dbReference type="GO" id="GO:0030674">
    <property type="term" value="F:protein-macromolecule adaptor activity"/>
    <property type="evidence" value="ECO:0007669"/>
    <property type="project" value="TreeGrafter"/>
</dbReference>
<dbReference type="GO" id="GO:0010506">
    <property type="term" value="P:regulation of autophagy"/>
    <property type="evidence" value="ECO:0007669"/>
    <property type="project" value="TreeGrafter"/>
</dbReference>
<keyword evidence="2" id="KW-0677">Repeat</keyword>
<dbReference type="OrthoDB" id="10262360at2759"/>
<dbReference type="Proteomes" id="UP000179807">
    <property type="component" value="Unassembled WGS sequence"/>
</dbReference>
<dbReference type="GO" id="GO:0005737">
    <property type="term" value="C:cytoplasm"/>
    <property type="evidence" value="ECO:0007669"/>
    <property type="project" value="TreeGrafter"/>
</dbReference>
<dbReference type="GeneID" id="94847012"/>